<organism evidence="1">
    <name type="scientific">Anguilla anguilla</name>
    <name type="common">European freshwater eel</name>
    <name type="synonym">Muraena anguilla</name>
    <dbReference type="NCBI Taxonomy" id="7936"/>
    <lineage>
        <taxon>Eukaryota</taxon>
        <taxon>Metazoa</taxon>
        <taxon>Chordata</taxon>
        <taxon>Craniata</taxon>
        <taxon>Vertebrata</taxon>
        <taxon>Euteleostomi</taxon>
        <taxon>Actinopterygii</taxon>
        <taxon>Neopterygii</taxon>
        <taxon>Teleostei</taxon>
        <taxon>Anguilliformes</taxon>
        <taxon>Anguillidae</taxon>
        <taxon>Anguilla</taxon>
    </lineage>
</organism>
<name>A0A0E9XAI9_ANGAN</name>
<sequence length="56" mass="6430">MDRQIGTGVTGQFAVRFPIHFPYHSPYYGLTLDQAVQSLIIITKLNQINIFHILDK</sequence>
<reference evidence="1" key="1">
    <citation type="submission" date="2014-11" db="EMBL/GenBank/DDBJ databases">
        <authorList>
            <person name="Amaro Gonzalez C."/>
        </authorList>
    </citation>
    <scope>NUCLEOTIDE SEQUENCE</scope>
</reference>
<evidence type="ECO:0000313" key="1">
    <source>
        <dbReference type="EMBL" id="JAH99456.1"/>
    </source>
</evidence>
<protein>
    <submittedName>
        <fullName evidence="1">Uncharacterized protein</fullName>
    </submittedName>
</protein>
<dbReference type="EMBL" id="GBXM01009121">
    <property type="protein sequence ID" value="JAH99456.1"/>
    <property type="molecule type" value="Transcribed_RNA"/>
</dbReference>
<proteinExistence type="predicted"/>
<accession>A0A0E9XAI9</accession>
<dbReference type="AlphaFoldDB" id="A0A0E9XAI9"/>
<reference evidence="1" key="2">
    <citation type="journal article" date="2015" name="Fish Shellfish Immunol.">
        <title>Early steps in the European eel (Anguilla anguilla)-Vibrio vulnificus interaction in the gills: Role of the RtxA13 toxin.</title>
        <authorList>
            <person name="Callol A."/>
            <person name="Pajuelo D."/>
            <person name="Ebbesson L."/>
            <person name="Teles M."/>
            <person name="MacKenzie S."/>
            <person name="Amaro C."/>
        </authorList>
    </citation>
    <scope>NUCLEOTIDE SEQUENCE</scope>
</reference>